<evidence type="ECO:0000313" key="2">
    <source>
        <dbReference type="EMBL" id="PSK94325.1"/>
    </source>
</evidence>
<organism evidence="2 3">
    <name type="scientific">Taibaiella chishuiensis</name>
    <dbReference type="NCBI Taxonomy" id="1434707"/>
    <lineage>
        <taxon>Bacteria</taxon>
        <taxon>Pseudomonadati</taxon>
        <taxon>Bacteroidota</taxon>
        <taxon>Chitinophagia</taxon>
        <taxon>Chitinophagales</taxon>
        <taxon>Chitinophagaceae</taxon>
        <taxon>Taibaiella</taxon>
    </lineage>
</organism>
<evidence type="ECO:0008006" key="4">
    <source>
        <dbReference type="Google" id="ProtNLM"/>
    </source>
</evidence>
<comment type="caution">
    <text evidence="2">The sequence shown here is derived from an EMBL/GenBank/DDBJ whole genome shotgun (WGS) entry which is preliminary data.</text>
</comment>
<gene>
    <name evidence="2" type="ORF">B0I18_101480</name>
</gene>
<dbReference type="AlphaFoldDB" id="A0A2P8DAU1"/>
<dbReference type="Proteomes" id="UP000240572">
    <property type="component" value="Unassembled WGS sequence"/>
</dbReference>
<accession>A0A2P8DAU1</accession>
<evidence type="ECO:0000256" key="1">
    <source>
        <dbReference type="SAM" id="SignalP"/>
    </source>
</evidence>
<dbReference type="RefSeq" id="WP_106521034.1">
    <property type="nucleotide sequence ID" value="NZ_PYGD01000001.1"/>
</dbReference>
<keyword evidence="1" id="KW-0732">Signal</keyword>
<protein>
    <recommendedName>
        <fullName evidence="4">Secreted protein (Por secretion system target)</fullName>
    </recommendedName>
</protein>
<keyword evidence="3" id="KW-1185">Reference proteome</keyword>
<sequence length="101" mass="10966">MKTIIRKTVIAASLLLTLAAASFNTYAQGRPVYDRSVNPSIGIKVENVTGAGYTITDQKGNIILGGTITGNKTFYIPTGKLAKGVYRFVIGNIVWQEFVIR</sequence>
<dbReference type="EMBL" id="PYGD01000001">
    <property type="protein sequence ID" value="PSK94325.1"/>
    <property type="molecule type" value="Genomic_DNA"/>
</dbReference>
<feature type="signal peptide" evidence="1">
    <location>
        <begin position="1"/>
        <end position="27"/>
    </location>
</feature>
<name>A0A2P8DAU1_9BACT</name>
<feature type="chain" id="PRO_5015132834" description="Secreted protein (Por secretion system target)" evidence="1">
    <location>
        <begin position="28"/>
        <end position="101"/>
    </location>
</feature>
<dbReference type="OrthoDB" id="683706at2"/>
<proteinExistence type="predicted"/>
<reference evidence="2 3" key="1">
    <citation type="submission" date="2018-03" db="EMBL/GenBank/DDBJ databases">
        <title>Genomic Encyclopedia of Type Strains, Phase III (KMG-III): the genomes of soil and plant-associated and newly described type strains.</title>
        <authorList>
            <person name="Whitman W."/>
        </authorList>
    </citation>
    <scope>NUCLEOTIDE SEQUENCE [LARGE SCALE GENOMIC DNA]</scope>
    <source>
        <strain evidence="2 3">CGMCC 1.12700</strain>
    </source>
</reference>
<evidence type="ECO:0000313" key="3">
    <source>
        <dbReference type="Proteomes" id="UP000240572"/>
    </source>
</evidence>